<dbReference type="EMBL" id="JACASV010000126">
    <property type="protein sequence ID" value="NWJ44151.1"/>
    <property type="molecule type" value="Genomic_DNA"/>
</dbReference>
<evidence type="ECO:0000313" key="2">
    <source>
        <dbReference type="Proteomes" id="UP000523105"/>
    </source>
</evidence>
<gene>
    <name evidence="1" type="ORF">HX837_08150</name>
</gene>
<evidence type="ECO:0000313" key="1">
    <source>
        <dbReference type="EMBL" id="NWJ44151.1"/>
    </source>
</evidence>
<dbReference type="Proteomes" id="UP000523105">
    <property type="component" value="Unassembled WGS sequence"/>
</dbReference>
<comment type="caution">
    <text evidence="1">The sequence shown here is derived from an EMBL/GenBank/DDBJ whole genome shotgun (WGS) entry which is preliminary data.</text>
</comment>
<organism evidence="1 2">
    <name type="scientific">Marine Group I thaumarchaeote</name>
    <dbReference type="NCBI Taxonomy" id="2511932"/>
    <lineage>
        <taxon>Archaea</taxon>
        <taxon>Nitrososphaerota</taxon>
        <taxon>Marine Group I</taxon>
    </lineage>
</organism>
<name>A0A7K4MRG8_9ARCH</name>
<dbReference type="AlphaFoldDB" id="A0A7K4MRG8"/>
<protein>
    <submittedName>
        <fullName evidence="1">Uncharacterized protein</fullName>
    </submittedName>
</protein>
<proteinExistence type="predicted"/>
<reference evidence="1 2" key="1">
    <citation type="journal article" date="2019" name="Environ. Microbiol.">
        <title>Genomics insights into ecotype formation of ammonia-oxidizing archaea in the deep ocean.</title>
        <authorList>
            <person name="Wang Y."/>
            <person name="Huang J.M."/>
            <person name="Cui G.J."/>
            <person name="Nunoura T."/>
            <person name="Takaki Y."/>
            <person name="Li W.L."/>
            <person name="Li J."/>
            <person name="Gao Z.M."/>
            <person name="Takai K."/>
            <person name="Zhang A.Q."/>
            <person name="Stepanauskas R."/>
        </authorList>
    </citation>
    <scope>NUCLEOTIDE SEQUENCE [LARGE SCALE GENOMIC DNA]</scope>
    <source>
        <strain evidence="1 2">L15b</strain>
    </source>
</reference>
<feature type="non-terminal residue" evidence="1">
    <location>
        <position position="398"/>
    </location>
</feature>
<accession>A0A7K4MRG8</accession>
<sequence length="398" mass="41130">MAWGESTIGELCPVSCDACPVYGCTDSATCNYNPDATEDDGSCVFPEENYDCDGNCTAGEDCAGECGGSDVVDECGVCGGNGSTCAQPEAFAFNQSTQQAFYFFMTASIDGEELSGDDWIGSFRNGYCSNPAATTEEICEILGEEWNPEEICVGARKWGDCVSDECDVPTMGVDGSDYTVGYMTAGAIPTFKIYDASEDEYLDAIPSEDYPWATNGIFVVDSLENAIEGCLDMDACNYNPDATEGDGSCEYSEENYDCEGNCIIGEDCAGVCGGSAVVDECDTCDDDSSNDCVQDCAGTWGGSEVLSGCDNVCGSALVDDACGDCGGDGVAEACDCTDTSTLNDDGCCDSVVMGCDDVCGSALVDDACGDCGGDGVAEACDCTDTSSINDDGCCDSVV</sequence>